<evidence type="ECO:0000313" key="5">
    <source>
        <dbReference type="EMBL" id="GCF10470.1"/>
    </source>
</evidence>
<dbReference type="OrthoDB" id="9759959at2"/>
<proteinExistence type="predicted"/>
<dbReference type="Gene3D" id="3.30.1050.10">
    <property type="entry name" value="SCP2 sterol-binding domain"/>
    <property type="match status" value="1"/>
</dbReference>
<gene>
    <name evidence="5" type="ORF">KDI_40340</name>
</gene>
<evidence type="ECO:0000259" key="2">
    <source>
        <dbReference type="Pfam" id="PF02036"/>
    </source>
</evidence>
<feature type="compositionally biased region" description="Low complexity" evidence="1">
    <location>
        <begin position="125"/>
        <end position="136"/>
    </location>
</feature>
<organism evidence="5 6">
    <name type="scientific">Dictyobacter arantiisoli</name>
    <dbReference type="NCBI Taxonomy" id="2014874"/>
    <lineage>
        <taxon>Bacteria</taxon>
        <taxon>Bacillati</taxon>
        <taxon>Chloroflexota</taxon>
        <taxon>Ktedonobacteria</taxon>
        <taxon>Ktedonobacterales</taxon>
        <taxon>Dictyobacteraceae</taxon>
        <taxon>Dictyobacter</taxon>
    </lineage>
</organism>
<dbReference type="InterPro" id="IPR012341">
    <property type="entry name" value="6hp_glycosidase-like_sf"/>
</dbReference>
<evidence type="ECO:0000259" key="3">
    <source>
        <dbReference type="Pfam" id="PF14742"/>
    </source>
</evidence>
<feature type="domain" description="Mannosylglycerate hydrolase MGH1-like glycoside hydrolase" evidence="4">
    <location>
        <begin position="568"/>
        <end position="723"/>
    </location>
</feature>
<sequence>MTRTSPNTTSTFFQELGAVGNNKWTRGVQGSCRFDIVGFGSRYLRLDDGKLTLTESMDAADTTIQGDVADFDLVVRGESNLLTAYLQGKFRCMGSLALLYVVQRLFPPPPLAQKNKPLPQHPDVTPQVTPAETEATPPLPTQTVSMINGSTFVISDLRGDIDASPTDTQGLFSWDTRFLSRWKLTINDLAPRALAIDDLQYHSLQFFLVPTTGTVYVDSTLSVIRTRTIGHGFREQVRILNHANEEVDLDLCIEVGVDFADIFEVKDALQKKGHYSQHIEQQRLVLNYQRERFVRETWIECTSPASIEPDRLHFAVHIDPHEEWSTNLDVIAANTGVEKYTISYEGNARDALKNNLDSWVETAPRLWCEWPELERIYHQSLVDLAALRLYLKSLPGEALPAAGLPWFMAVFGRDSLITSFQALPFVPELAVTTLRALAYRQGCYMDDFRDEEPGKIIHESRFGEMTTFEERPHSPYYGSADATPLFLILLDEVERWTGNTALVKQLEWNARAALIWIDLYGNLDKDGYVGYNRRNKETGLENQCWKDSWNSILFSDGTNSRLPRKLCEIQGYVYDAKRRCARLAREIWHDPSFAERLEKEAADLKHRFNRDFWLEQKGHFALAIDGDGRKVDTLTSNIGHLLWSGIVDDDKIESCVRHLMSERLFSGWGIRTMATGEGGYNPISYHNGTVWPHDNSLIAYGLARNGYRQEATQVATGILQAATYFKYRLPEAFAGYERKKTEYPVQYPTACSPQAWATGAPLLLLRTVLGLEPIGDHLLVSPHMPEEMGWLMLLNIPGRWGKRDAFGRGQSDGPLLKNIMQSN</sequence>
<dbReference type="InterPro" id="IPR032856">
    <property type="entry name" value="GDE_N_bis"/>
</dbReference>
<feature type="domain" description="SCP2" evidence="2">
    <location>
        <begin position="27"/>
        <end position="106"/>
    </location>
</feature>
<dbReference type="Pfam" id="PF14742">
    <property type="entry name" value="GDE_N_bis"/>
    <property type="match status" value="1"/>
</dbReference>
<dbReference type="InterPro" id="IPR008928">
    <property type="entry name" value="6-hairpin_glycosidase_sf"/>
</dbReference>
<reference evidence="5 6" key="1">
    <citation type="submission" date="2019-01" db="EMBL/GenBank/DDBJ databases">
        <title>Draft genome sequence of Dictyobacter sp. Uno17.</title>
        <authorList>
            <person name="Wang C.M."/>
            <person name="Zheng Y."/>
            <person name="Sakai Y."/>
            <person name="Abe K."/>
            <person name="Yokota A."/>
            <person name="Yabe S."/>
        </authorList>
    </citation>
    <scope>NUCLEOTIDE SEQUENCE [LARGE SCALE GENOMIC DNA]</scope>
    <source>
        <strain evidence="5 6">Uno17</strain>
    </source>
</reference>
<dbReference type="GO" id="GO:0005975">
    <property type="term" value="P:carbohydrate metabolic process"/>
    <property type="evidence" value="ECO:0007669"/>
    <property type="project" value="InterPro"/>
</dbReference>
<evidence type="ECO:0000313" key="6">
    <source>
        <dbReference type="Proteomes" id="UP000322530"/>
    </source>
</evidence>
<dbReference type="InterPro" id="IPR054491">
    <property type="entry name" value="MGH1-like_GH"/>
</dbReference>
<dbReference type="Pfam" id="PF22422">
    <property type="entry name" value="MGH1-like_GH"/>
    <property type="match status" value="1"/>
</dbReference>
<accession>A0A5A5TFW6</accession>
<feature type="region of interest" description="Disordered" evidence="1">
    <location>
        <begin position="112"/>
        <end position="141"/>
    </location>
</feature>
<dbReference type="RefSeq" id="WP_149403352.1">
    <property type="nucleotide sequence ID" value="NZ_BIXY01000071.1"/>
</dbReference>
<evidence type="ECO:0000256" key="1">
    <source>
        <dbReference type="SAM" id="MobiDB-lite"/>
    </source>
</evidence>
<dbReference type="Proteomes" id="UP000322530">
    <property type="component" value="Unassembled WGS sequence"/>
</dbReference>
<dbReference type="AlphaFoldDB" id="A0A5A5TFW6"/>
<name>A0A5A5TFW6_9CHLR</name>
<feature type="domain" description="Putative glycogen debranching enzyme N-terminal" evidence="3">
    <location>
        <begin position="148"/>
        <end position="328"/>
    </location>
</feature>
<dbReference type="Gene3D" id="1.50.10.10">
    <property type="match status" value="1"/>
</dbReference>
<dbReference type="EMBL" id="BIXY01000071">
    <property type="protein sequence ID" value="GCF10470.1"/>
    <property type="molecule type" value="Genomic_DNA"/>
</dbReference>
<dbReference type="SUPFAM" id="SSF55718">
    <property type="entry name" value="SCP-like"/>
    <property type="match status" value="1"/>
</dbReference>
<protein>
    <submittedName>
        <fullName evidence="5">Amylo-alpha-1,6-glucosidase</fullName>
    </submittedName>
</protein>
<evidence type="ECO:0000259" key="4">
    <source>
        <dbReference type="Pfam" id="PF22422"/>
    </source>
</evidence>
<dbReference type="InterPro" id="IPR036527">
    <property type="entry name" value="SCP2_sterol-bd_dom_sf"/>
</dbReference>
<dbReference type="InterPro" id="IPR003033">
    <property type="entry name" value="SCP2_sterol-bd_dom"/>
</dbReference>
<dbReference type="Pfam" id="PF02036">
    <property type="entry name" value="SCP2"/>
    <property type="match status" value="1"/>
</dbReference>
<comment type="caution">
    <text evidence="5">The sequence shown here is derived from an EMBL/GenBank/DDBJ whole genome shotgun (WGS) entry which is preliminary data.</text>
</comment>
<dbReference type="SUPFAM" id="SSF48208">
    <property type="entry name" value="Six-hairpin glycosidases"/>
    <property type="match status" value="1"/>
</dbReference>
<keyword evidence="6" id="KW-1185">Reference proteome</keyword>